<dbReference type="Proteomes" id="UP000239590">
    <property type="component" value="Unassembled WGS sequence"/>
</dbReference>
<evidence type="ECO:0000313" key="4">
    <source>
        <dbReference type="EMBL" id="PQA56887.1"/>
    </source>
</evidence>
<reference evidence="5" key="1">
    <citation type="submission" date="2018-02" db="EMBL/GenBank/DDBJ databases">
        <title>Genome sequencing of Solimonas sp. HR-BB.</title>
        <authorList>
            <person name="Lee Y."/>
            <person name="Jeon C.O."/>
        </authorList>
    </citation>
    <scope>NUCLEOTIDE SEQUENCE [LARGE SCALE GENOMIC DNA]</scope>
    <source>
        <strain evidence="5">HR-U</strain>
    </source>
</reference>
<keyword evidence="2" id="KW-0472">Membrane</keyword>
<keyword evidence="2" id="KW-1133">Transmembrane helix</keyword>
<sequence>MKIRFFISLCFLLWTGCSSLYAATFKDALRYSSLSVAGFCETAQPDTPANLQTLQSTPSEARHGKANLEATELKEEKEDEKGQWSPHSIGAASAFIAVAYLPFFRWFIRSETAQYLQDQQVSYNFSDRYLFLRVLRL</sequence>
<protein>
    <recommendedName>
        <fullName evidence="6">Lipoprotein</fullName>
    </recommendedName>
</protein>
<accession>A0A2S7IJL4</accession>
<dbReference type="RefSeq" id="WP_104714463.1">
    <property type="nucleotide sequence ID" value="NZ_PTRA01000002.1"/>
</dbReference>
<organism evidence="4 5">
    <name type="scientific">Siphonobacter curvatus</name>
    <dbReference type="NCBI Taxonomy" id="2094562"/>
    <lineage>
        <taxon>Bacteria</taxon>
        <taxon>Pseudomonadati</taxon>
        <taxon>Bacteroidota</taxon>
        <taxon>Cytophagia</taxon>
        <taxon>Cytophagales</taxon>
        <taxon>Cytophagaceae</taxon>
        <taxon>Siphonobacter</taxon>
    </lineage>
</organism>
<feature type="compositionally biased region" description="Basic and acidic residues" evidence="1">
    <location>
        <begin position="71"/>
        <end position="82"/>
    </location>
</feature>
<keyword evidence="2" id="KW-0812">Transmembrane</keyword>
<evidence type="ECO:0000256" key="2">
    <source>
        <dbReference type="SAM" id="Phobius"/>
    </source>
</evidence>
<feature type="signal peptide" evidence="3">
    <location>
        <begin position="1"/>
        <end position="22"/>
    </location>
</feature>
<evidence type="ECO:0000256" key="3">
    <source>
        <dbReference type="SAM" id="SignalP"/>
    </source>
</evidence>
<dbReference type="PROSITE" id="PS51257">
    <property type="entry name" value="PROKAR_LIPOPROTEIN"/>
    <property type="match status" value="1"/>
</dbReference>
<name>A0A2S7IJL4_9BACT</name>
<gene>
    <name evidence="4" type="ORF">C5O19_16250</name>
</gene>
<feature type="transmembrane region" description="Helical" evidence="2">
    <location>
        <begin position="89"/>
        <end position="108"/>
    </location>
</feature>
<proteinExistence type="predicted"/>
<evidence type="ECO:0000256" key="1">
    <source>
        <dbReference type="SAM" id="MobiDB-lite"/>
    </source>
</evidence>
<feature type="chain" id="PRO_5015584326" description="Lipoprotein" evidence="3">
    <location>
        <begin position="23"/>
        <end position="137"/>
    </location>
</feature>
<feature type="region of interest" description="Disordered" evidence="1">
    <location>
        <begin position="53"/>
        <end position="85"/>
    </location>
</feature>
<comment type="caution">
    <text evidence="4">The sequence shown here is derived from an EMBL/GenBank/DDBJ whole genome shotgun (WGS) entry which is preliminary data.</text>
</comment>
<dbReference type="AlphaFoldDB" id="A0A2S7IJL4"/>
<keyword evidence="3" id="KW-0732">Signal</keyword>
<evidence type="ECO:0008006" key="6">
    <source>
        <dbReference type="Google" id="ProtNLM"/>
    </source>
</evidence>
<dbReference type="EMBL" id="PTRA01000002">
    <property type="protein sequence ID" value="PQA56887.1"/>
    <property type="molecule type" value="Genomic_DNA"/>
</dbReference>
<dbReference type="OrthoDB" id="9915975at2"/>
<keyword evidence="5" id="KW-1185">Reference proteome</keyword>
<evidence type="ECO:0000313" key="5">
    <source>
        <dbReference type="Proteomes" id="UP000239590"/>
    </source>
</evidence>